<dbReference type="Proteomes" id="UP000663889">
    <property type="component" value="Unassembled WGS sequence"/>
</dbReference>
<dbReference type="Proteomes" id="UP000663854">
    <property type="component" value="Unassembled WGS sequence"/>
</dbReference>
<evidence type="ECO:0000313" key="4">
    <source>
        <dbReference type="EMBL" id="CAF3769494.1"/>
    </source>
</evidence>
<organism evidence="1 5">
    <name type="scientific">Rotaria sordida</name>
    <dbReference type="NCBI Taxonomy" id="392033"/>
    <lineage>
        <taxon>Eukaryota</taxon>
        <taxon>Metazoa</taxon>
        <taxon>Spiralia</taxon>
        <taxon>Gnathifera</taxon>
        <taxon>Rotifera</taxon>
        <taxon>Eurotatoria</taxon>
        <taxon>Bdelloidea</taxon>
        <taxon>Philodinida</taxon>
        <taxon>Philodinidae</taxon>
        <taxon>Rotaria</taxon>
    </lineage>
</organism>
<dbReference type="Proteomes" id="UP000663870">
    <property type="component" value="Unassembled WGS sequence"/>
</dbReference>
<comment type="caution">
    <text evidence="1">The sequence shown here is derived from an EMBL/GenBank/DDBJ whole genome shotgun (WGS) entry which is preliminary data.</text>
</comment>
<evidence type="ECO:0000313" key="5">
    <source>
        <dbReference type="Proteomes" id="UP000663854"/>
    </source>
</evidence>
<evidence type="ECO:0000313" key="3">
    <source>
        <dbReference type="EMBL" id="CAF1188235.1"/>
    </source>
</evidence>
<dbReference type="EMBL" id="CAJNOH010000121">
    <property type="protein sequence ID" value="CAF0886044.1"/>
    <property type="molecule type" value="Genomic_DNA"/>
</dbReference>
<dbReference type="AlphaFoldDB" id="A0A813YLY1"/>
<evidence type="ECO:0000313" key="2">
    <source>
        <dbReference type="EMBL" id="CAF0996943.1"/>
    </source>
</evidence>
<dbReference type="EMBL" id="CAJOBE010001727">
    <property type="protein sequence ID" value="CAF3769494.1"/>
    <property type="molecule type" value="Genomic_DNA"/>
</dbReference>
<proteinExistence type="predicted"/>
<reference evidence="1" key="1">
    <citation type="submission" date="2021-02" db="EMBL/GenBank/DDBJ databases">
        <authorList>
            <person name="Nowell W R."/>
        </authorList>
    </citation>
    <scope>NUCLEOTIDE SEQUENCE</scope>
</reference>
<dbReference type="Proteomes" id="UP000663874">
    <property type="component" value="Unassembled WGS sequence"/>
</dbReference>
<dbReference type="EMBL" id="CAJNOL010000752">
    <property type="protein sequence ID" value="CAF1188235.1"/>
    <property type="molecule type" value="Genomic_DNA"/>
</dbReference>
<evidence type="ECO:0000313" key="1">
    <source>
        <dbReference type="EMBL" id="CAF0886044.1"/>
    </source>
</evidence>
<evidence type="ECO:0000313" key="6">
    <source>
        <dbReference type="Proteomes" id="UP000663870"/>
    </source>
</evidence>
<accession>A0A813YLY1</accession>
<sequence length="128" mass="15105">MSQTTVSQVISPMKGDIVFTRKGHRRRWDGRHWRILCRISNCTAQRQGSLYNKFGLCKKHFTQMKFNKFQSNKSSSFLSSNIKQKEQKQIVSIGKQEENKKKYKRHNLNVIVDKLRRSKTISKICSIK</sequence>
<name>A0A813YLY1_9BILA</name>
<dbReference type="EMBL" id="CAJNOU010000436">
    <property type="protein sequence ID" value="CAF0996943.1"/>
    <property type="molecule type" value="Genomic_DNA"/>
</dbReference>
<keyword evidence="6" id="KW-1185">Reference proteome</keyword>
<gene>
    <name evidence="4" type="ORF">FNK824_LOCUS13274</name>
    <name evidence="3" type="ORF">JXQ802_LOCUS23728</name>
    <name evidence="1" type="ORF">PYM288_LOCUS8788</name>
    <name evidence="2" type="ORF">SEV965_LOCUS10579</name>
</gene>
<protein>
    <submittedName>
        <fullName evidence="1">Uncharacterized protein</fullName>
    </submittedName>
</protein>